<dbReference type="PANTHER" id="PTHR15561:SF0">
    <property type="entry name" value="DNA-DIRECTED RNA POLYMERASE III SUBUNIT RPC9"/>
    <property type="match status" value="1"/>
</dbReference>
<dbReference type="Proteomes" id="UP001201262">
    <property type="component" value="Unassembled WGS sequence"/>
</dbReference>
<feature type="region of interest" description="Disordered" evidence="1">
    <location>
        <begin position="80"/>
        <end position="102"/>
    </location>
</feature>
<dbReference type="InterPro" id="IPR038324">
    <property type="entry name" value="Rpb4/RPC9_sf"/>
</dbReference>
<dbReference type="EMBL" id="JAJTJA010000008">
    <property type="protein sequence ID" value="KAH8695425.1"/>
    <property type="molecule type" value="Genomic_DNA"/>
</dbReference>
<gene>
    <name evidence="2" type="ORF">BGW36DRAFT_382669</name>
</gene>
<dbReference type="InterPro" id="IPR038846">
    <property type="entry name" value="RPC9"/>
</dbReference>
<feature type="compositionally biased region" description="Acidic residues" evidence="1">
    <location>
        <begin position="153"/>
        <end position="170"/>
    </location>
</feature>
<reference evidence="2" key="1">
    <citation type="submission" date="2021-12" db="EMBL/GenBank/DDBJ databases">
        <title>Convergent genome expansion in fungi linked to evolution of root-endophyte symbiosis.</title>
        <authorList>
            <consortium name="DOE Joint Genome Institute"/>
            <person name="Ke Y.-H."/>
            <person name="Bonito G."/>
            <person name="Liao H.-L."/>
            <person name="Looney B."/>
            <person name="Rojas-Flechas A."/>
            <person name="Nash J."/>
            <person name="Hameed K."/>
            <person name="Schadt C."/>
            <person name="Martin F."/>
            <person name="Crous P.W."/>
            <person name="Miettinen O."/>
            <person name="Magnuson J.K."/>
            <person name="Labbe J."/>
            <person name="Jacobson D."/>
            <person name="Doktycz M.J."/>
            <person name="Veneault-Fourrey C."/>
            <person name="Kuo A."/>
            <person name="Mondo S."/>
            <person name="Calhoun S."/>
            <person name="Riley R."/>
            <person name="Ohm R."/>
            <person name="LaButti K."/>
            <person name="Andreopoulos B."/>
            <person name="Pangilinan J."/>
            <person name="Nolan M."/>
            <person name="Tritt A."/>
            <person name="Clum A."/>
            <person name="Lipzen A."/>
            <person name="Daum C."/>
            <person name="Barry K."/>
            <person name="Grigoriev I.V."/>
            <person name="Vilgalys R."/>
        </authorList>
    </citation>
    <scope>NUCLEOTIDE SEQUENCE</scope>
    <source>
        <strain evidence="2">PMI_201</strain>
    </source>
</reference>
<dbReference type="GO" id="GO:0006384">
    <property type="term" value="P:transcription initiation at RNA polymerase III promoter"/>
    <property type="evidence" value="ECO:0007669"/>
    <property type="project" value="InterPro"/>
</dbReference>
<sequence length="208" mass="23303">MKIVDPQTATLTNIEVLSYLTANAPRKPPQAPPGARHFNPKPDLRDHCTVVTEIHNYVERISPHLLDYPRYTHDIQQDPKTHTFQQPSTDQQQPYIQPSEPTPLDNAIRKLLQELKPYGLTKGEVMMMINLGVGLKNKNAGADSMEVDRGEVAVDEDGNQEEGGEEDDDAYSNNVLIESVIEELGARLKEGDKEDIFRIMNKTLGSAE</sequence>
<keyword evidence="3" id="KW-1185">Reference proteome</keyword>
<name>A0AAD4PWS5_9EURO</name>
<dbReference type="Gene3D" id="1.20.1250.40">
    <property type="match status" value="1"/>
</dbReference>
<proteinExistence type="predicted"/>
<protein>
    <recommendedName>
        <fullName evidence="4">DNA-directed RNA polymerase III subunit RPC9</fullName>
    </recommendedName>
</protein>
<dbReference type="AlphaFoldDB" id="A0AAD4PWS5"/>
<dbReference type="PANTHER" id="PTHR15561">
    <property type="entry name" value="CALCITONIN GENE-RELATED PEPTIDE-RECEPTOR COMPONENT PROTEIN"/>
    <property type="match status" value="1"/>
</dbReference>
<feature type="compositionally biased region" description="Polar residues" evidence="1">
    <location>
        <begin position="82"/>
        <end position="96"/>
    </location>
</feature>
<accession>A0AAD4PWS5</accession>
<feature type="region of interest" description="Disordered" evidence="1">
    <location>
        <begin position="24"/>
        <end position="43"/>
    </location>
</feature>
<evidence type="ECO:0008006" key="4">
    <source>
        <dbReference type="Google" id="ProtNLM"/>
    </source>
</evidence>
<comment type="caution">
    <text evidence="2">The sequence shown here is derived from an EMBL/GenBank/DDBJ whole genome shotgun (WGS) entry which is preliminary data.</text>
</comment>
<evidence type="ECO:0000256" key="1">
    <source>
        <dbReference type="SAM" id="MobiDB-lite"/>
    </source>
</evidence>
<dbReference type="GO" id="GO:0005666">
    <property type="term" value="C:RNA polymerase III complex"/>
    <property type="evidence" value="ECO:0007669"/>
    <property type="project" value="InterPro"/>
</dbReference>
<organism evidence="2 3">
    <name type="scientific">Talaromyces proteolyticus</name>
    <dbReference type="NCBI Taxonomy" id="1131652"/>
    <lineage>
        <taxon>Eukaryota</taxon>
        <taxon>Fungi</taxon>
        <taxon>Dikarya</taxon>
        <taxon>Ascomycota</taxon>
        <taxon>Pezizomycotina</taxon>
        <taxon>Eurotiomycetes</taxon>
        <taxon>Eurotiomycetidae</taxon>
        <taxon>Eurotiales</taxon>
        <taxon>Trichocomaceae</taxon>
        <taxon>Talaromyces</taxon>
        <taxon>Talaromyces sect. Bacilispori</taxon>
    </lineage>
</organism>
<evidence type="ECO:0000313" key="2">
    <source>
        <dbReference type="EMBL" id="KAH8695425.1"/>
    </source>
</evidence>
<evidence type="ECO:0000313" key="3">
    <source>
        <dbReference type="Proteomes" id="UP001201262"/>
    </source>
</evidence>
<feature type="region of interest" description="Disordered" evidence="1">
    <location>
        <begin position="151"/>
        <end position="172"/>
    </location>
</feature>
<dbReference type="RefSeq" id="XP_046070567.1">
    <property type="nucleotide sequence ID" value="XM_046216577.1"/>
</dbReference>
<dbReference type="GeneID" id="70246864"/>